<dbReference type="EMBL" id="SPHZ02000001">
    <property type="protein sequence ID" value="KAF0933473.1"/>
    <property type="molecule type" value="Genomic_DNA"/>
</dbReference>
<reference evidence="2 3" key="1">
    <citation type="submission" date="2019-11" db="EMBL/GenBank/DDBJ databases">
        <title>Whole genome sequence of Oryza granulata.</title>
        <authorList>
            <person name="Li W."/>
        </authorList>
    </citation>
    <scope>NUCLEOTIDE SEQUENCE [LARGE SCALE GENOMIC DNA]</scope>
    <source>
        <strain evidence="3">cv. Menghai</strain>
        <tissue evidence="2">Leaf</tissue>
    </source>
</reference>
<dbReference type="PANTHER" id="PTHR48046:SF1">
    <property type="entry name" value="GLYCOSYLTRANSFERASE-RELATED"/>
    <property type="match status" value="1"/>
</dbReference>
<dbReference type="Gene3D" id="3.40.50.2000">
    <property type="entry name" value="Glycogen Phosphorylase B"/>
    <property type="match status" value="1"/>
</dbReference>
<dbReference type="SUPFAM" id="SSF53756">
    <property type="entry name" value="UDP-Glycosyltransferase/glycogen phosphorylase"/>
    <property type="match status" value="1"/>
</dbReference>
<organism evidence="2 3">
    <name type="scientific">Oryza meyeriana var. granulata</name>
    <dbReference type="NCBI Taxonomy" id="110450"/>
    <lineage>
        <taxon>Eukaryota</taxon>
        <taxon>Viridiplantae</taxon>
        <taxon>Streptophyta</taxon>
        <taxon>Embryophyta</taxon>
        <taxon>Tracheophyta</taxon>
        <taxon>Spermatophyta</taxon>
        <taxon>Magnoliopsida</taxon>
        <taxon>Liliopsida</taxon>
        <taxon>Poales</taxon>
        <taxon>Poaceae</taxon>
        <taxon>BOP clade</taxon>
        <taxon>Oryzoideae</taxon>
        <taxon>Oryzeae</taxon>
        <taxon>Oryzinae</taxon>
        <taxon>Oryza</taxon>
        <taxon>Oryza meyeriana</taxon>
    </lineage>
</organism>
<evidence type="ECO:0000313" key="2">
    <source>
        <dbReference type="EMBL" id="KAF0933473.1"/>
    </source>
</evidence>
<dbReference type="Proteomes" id="UP000479710">
    <property type="component" value="Unassembled WGS sequence"/>
</dbReference>
<keyword evidence="1" id="KW-0808">Transferase</keyword>
<dbReference type="PANTHER" id="PTHR48046">
    <property type="entry name" value="UDP-GLYCOSYLTRANSFERASE 72E1"/>
    <property type="match status" value="1"/>
</dbReference>
<evidence type="ECO:0000313" key="3">
    <source>
        <dbReference type="Proteomes" id="UP000479710"/>
    </source>
</evidence>
<dbReference type="OrthoDB" id="5835829at2759"/>
<evidence type="ECO:0000256" key="1">
    <source>
        <dbReference type="ARBA" id="ARBA00022676"/>
    </source>
</evidence>
<sequence>MAELAVGLEVSRQRFLWVVRFPSDRDKSASYFRMIDHGDADDLPEGFLERTKGVGLVVPLWAPLLAHKAQLVEAFWPQIAQRARERLADHRCPRRRVRGLLFLSSHRDWISLLLHLRLVPTPPPDLPP</sequence>
<name>A0A6G1F9F7_9ORYZ</name>
<keyword evidence="1" id="KW-0328">Glycosyltransferase</keyword>
<keyword evidence="3" id="KW-1185">Reference proteome</keyword>
<dbReference type="GO" id="GO:0016757">
    <property type="term" value="F:glycosyltransferase activity"/>
    <property type="evidence" value="ECO:0007669"/>
    <property type="project" value="UniProtKB-KW"/>
</dbReference>
<proteinExistence type="predicted"/>
<gene>
    <name evidence="2" type="ORF">E2562_018566</name>
</gene>
<accession>A0A6G1F9F7</accession>
<dbReference type="AlphaFoldDB" id="A0A6G1F9F7"/>
<comment type="caution">
    <text evidence="2">The sequence shown here is derived from an EMBL/GenBank/DDBJ whole genome shotgun (WGS) entry which is preliminary data.</text>
</comment>
<protein>
    <submittedName>
        <fullName evidence="2">Uncharacterized protein</fullName>
    </submittedName>
</protein>